<dbReference type="KEGG" id="ccu:Ccur_02840"/>
<dbReference type="EMBL" id="CP001682">
    <property type="protein sequence ID" value="ACU94011.1"/>
    <property type="molecule type" value="Genomic_DNA"/>
</dbReference>
<gene>
    <name evidence="2" type="ordered locus">Ccur_02840</name>
</gene>
<dbReference type="Proteomes" id="UP000000954">
    <property type="component" value="Chromosome"/>
</dbReference>
<keyword evidence="3" id="KW-1185">Reference proteome</keyword>
<dbReference type="STRING" id="469378.Ccur_02840"/>
<evidence type="ECO:0000313" key="2">
    <source>
        <dbReference type="EMBL" id="ACU94011.1"/>
    </source>
</evidence>
<sequence length="127" mass="14381">MGEIKTYNYNFPPYDNGDIDITSQIGKIIKEVGEVNKACDNTEQVAIECMDVIVTCETLLRMLPEGYTDAAKQMVYAKIARRGKWEEDTTEQTAEQATDTDRPHPSAFVLSMKLTPSMVNIRRIDDE</sequence>
<evidence type="ECO:0000313" key="3">
    <source>
        <dbReference type="Proteomes" id="UP000000954"/>
    </source>
</evidence>
<name>C7MM71_CRYCD</name>
<accession>C7MM71</accession>
<dbReference type="AlphaFoldDB" id="C7MM71"/>
<evidence type="ECO:0000256" key="1">
    <source>
        <dbReference type="SAM" id="MobiDB-lite"/>
    </source>
</evidence>
<proteinExistence type="predicted"/>
<organism evidence="2 3">
    <name type="scientific">Cryptobacterium curtum (strain ATCC 700683 / DSM 15641 / CCUG 43107 / 12-3)</name>
    <dbReference type="NCBI Taxonomy" id="469378"/>
    <lineage>
        <taxon>Bacteria</taxon>
        <taxon>Bacillati</taxon>
        <taxon>Actinomycetota</taxon>
        <taxon>Coriobacteriia</taxon>
        <taxon>Eggerthellales</taxon>
        <taxon>Eggerthellaceae</taxon>
        <taxon>Cryptobacterium</taxon>
    </lineage>
</organism>
<feature type="region of interest" description="Disordered" evidence="1">
    <location>
        <begin position="82"/>
        <end position="105"/>
    </location>
</feature>
<dbReference type="HOGENOM" id="CLU_1966886_0_0_11"/>
<protein>
    <submittedName>
        <fullName evidence="2">Uncharacterized protein</fullName>
    </submittedName>
</protein>
<dbReference type="RefSeq" id="WP_012802699.1">
    <property type="nucleotide sequence ID" value="NC_013170.1"/>
</dbReference>
<reference evidence="2 3" key="1">
    <citation type="journal article" date="2009" name="Stand. Genomic Sci.">
        <title>Complete genome sequence of Cryptobacterium curtum type strain (12-3).</title>
        <authorList>
            <person name="Mavrommatis K."/>
            <person name="Pukall R."/>
            <person name="Rohde C."/>
            <person name="Chen F."/>
            <person name="Sims D."/>
            <person name="Brettin T."/>
            <person name="Kuske C."/>
            <person name="Detter J.C."/>
            <person name="Han C."/>
            <person name="Lapidus A."/>
            <person name="Copeland A."/>
            <person name="Glavina Del Rio T."/>
            <person name="Nolan M."/>
            <person name="Lucas S."/>
            <person name="Tice H."/>
            <person name="Cheng J.F."/>
            <person name="Bruce D."/>
            <person name="Goodwin L."/>
            <person name="Pitluck S."/>
            <person name="Ovchinnikova G."/>
            <person name="Pati A."/>
            <person name="Ivanova N."/>
            <person name="Chen A."/>
            <person name="Palaniappan K."/>
            <person name="Chain P."/>
            <person name="D'haeseleer P."/>
            <person name="Goker M."/>
            <person name="Bristow J."/>
            <person name="Eisen J.A."/>
            <person name="Markowitz V."/>
            <person name="Hugenholtz P."/>
            <person name="Rohde M."/>
            <person name="Klenk H.P."/>
            <person name="Kyrpides N.C."/>
        </authorList>
    </citation>
    <scope>NUCLEOTIDE SEQUENCE [LARGE SCALE GENOMIC DNA]</scope>
    <source>
        <strain evidence="3">ATCC 700683 / DSM 15641 / 12-3</strain>
    </source>
</reference>